<sequence>MKCHHGPSLMIMRIKDSEEIIGAYNPINWKLDLSDKKKYATTTESFIFSSKDEYGTEATLSRVKTPDKAISQTSVYPNGILLKFGEDLSFIYRHGNIHTDEPDYGFDDDIIWPHVICHIKS</sequence>
<dbReference type="Pfam" id="PF07534">
    <property type="entry name" value="TLD"/>
    <property type="match status" value="1"/>
</dbReference>
<evidence type="ECO:0000259" key="1">
    <source>
        <dbReference type="PROSITE" id="PS51886"/>
    </source>
</evidence>
<dbReference type="Proteomes" id="UP000232722">
    <property type="component" value="Unassembled WGS sequence"/>
</dbReference>
<name>A0A2I1G258_9GLOM</name>
<dbReference type="VEuPathDB" id="FungiDB:RhiirA1_416762"/>
<dbReference type="OrthoDB" id="2381294at2759"/>
<evidence type="ECO:0000313" key="4">
    <source>
        <dbReference type="Proteomes" id="UP000232722"/>
    </source>
</evidence>
<protein>
    <recommendedName>
        <fullName evidence="1">TLDc domain-containing protein</fullName>
    </recommendedName>
</protein>
<keyword evidence="5" id="KW-1185">Reference proteome</keyword>
<dbReference type="InterPro" id="IPR006571">
    <property type="entry name" value="TLDc_dom"/>
</dbReference>
<evidence type="ECO:0000313" key="5">
    <source>
        <dbReference type="Proteomes" id="UP000234323"/>
    </source>
</evidence>
<feature type="non-terminal residue" evidence="3">
    <location>
        <position position="121"/>
    </location>
</feature>
<feature type="domain" description="TLDc" evidence="1">
    <location>
        <begin position="1"/>
        <end position="121"/>
    </location>
</feature>
<dbReference type="PROSITE" id="PS51886">
    <property type="entry name" value="TLDC"/>
    <property type="match status" value="1"/>
</dbReference>
<dbReference type="EMBL" id="LLXJ01000629">
    <property type="protein sequence ID" value="PKC07557.1"/>
    <property type="molecule type" value="Genomic_DNA"/>
</dbReference>
<accession>A0A2I1G258</accession>
<reference evidence="2 4" key="2">
    <citation type="submission" date="2017-09" db="EMBL/GenBank/DDBJ databases">
        <title>Extensive intraspecific genome diversity in a model arbuscular mycorrhizal fungus.</title>
        <authorList>
            <person name="Chen E.C."/>
            <person name="Morin E."/>
            <person name="Beaudet D."/>
            <person name="Noel J."/>
            <person name="Ndikumana S."/>
            <person name="Charron P."/>
            <person name="St-Onge C."/>
            <person name="Giorgi J."/>
            <person name="Grigoriev I.V."/>
            <person name="Roux C."/>
            <person name="Martin F.M."/>
            <person name="Corradi N."/>
        </authorList>
    </citation>
    <scope>NUCLEOTIDE SEQUENCE [LARGE SCALE GENOMIC DNA]</scope>
    <source>
        <strain evidence="2 4">A5</strain>
    </source>
</reference>
<dbReference type="VEuPathDB" id="FungiDB:RhiirFUN_012909"/>
<gene>
    <name evidence="3" type="ORF">RhiirA4_395046</name>
    <name evidence="2" type="ORF">RhiirA5_359049</name>
</gene>
<dbReference type="EMBL" id="LLXI01000114">
    <property type="protein sequence ID" value="PKY40717.1"/>
    <property type="molecule type" value="Genomic_DNA"/>
</dbReference>
<evidence type="ECO:0000313" key="2">
    <source>
        <dbReference type="EMBL" id="PKC07557.1"/>
    </source>
</evidence>
<comment type="caution">
    <text evidence="3">The sequence shown here is derived from an EMBL/GenBank/DDBJ whole genome shotgun (WGS) entry which is preliminary data.</text>
</comment>
<dbReference type="AlphaFoldDB" id="A0A2I1G258"/>
<evidence type="ECO:0000313" key="3">
    <source>
        <dbReference type="EMBL" id="PKY40717.1"/>
    </source>
</evidence>
<dbReference type="Proteomes" id="UP000234323">
    <property type="component" value="Unassembled WGS sequence"/>
</dbReference>
<proteinExistence type="predicted"/>
<organism evidence="3 5">
    <name type="scientific">Rhizophagus irregularis</name>
    <dbReference type="NCBI Taxonomy" id="588596"/>
    <lineage>
        <taxon>Eukaryota</taxon>
        <taxon>Fungi</taxon>
        <taxon>Fungi incertae sedis</taxon>
        <taxon>Mucoromycota</taxon>
        <taxon>Glomeromycotina</taxon>
        <taxon>Glomeromycetes</taxon>
        <taxon>Glomerales</taxon>
        <taxon>Glomeraceae</taxon>
        <taxon>Rhizophagus</taxon>
    </lineage>
</organism>
<dbReference type="VEuPathDB" id="FungiDB:FUN_011625"/>
<reference evidence="3 5" key="1">
    <citation type="submission" date="2015-10" db="EMBL/GenBank/DDBJ databases">
        <title>Genome analyses suggest a sexual origin of heterokaryosis in a supposedly ancient asexual fungus.</title>
        <authorList>
            <person name="Ropars J."/>
            <person name="Sedzielewska K."/>
            <person name="Noel J."/>
            <person name="Charron P."/>
            <person name="Farinelli L."/>
            <person name="Marton T."/>
            <person name="Kruger M."/>
            <person name="Pelin A."/>
            <person name="Brachmann A."/>
            <person name="Corradi N."/>
        </authorList>
    </citation>
    <scope>NUCLEOTIDE SEQUENCE [LARGE SCALE GENOMIC DNA]</scope>
    <source>
        <strain evidence="3 5">A4</strain>
        <strain evidence="2 4">A5</strain>
    </source>
</reference>